<protein>
    <recommendedName>
        <fullName evidence="6">tRNA (Guanine-N1)-methyltransferase</fullName>
    </recommendedName>
</protein>
<reference evidence="4 5" key="1">
    <citation type="submission" date="2017-12" db="EMBL/GenBank/DDBJ databases">
        <title>The draft genome sequence of Brumimicrobium saltpan LHR20.</title>
        <authorList>
            <person name="Do Z.-J."/>
            <person name="Luo H.-R."/>
        </authorList>
    </citation>
    <scope>NUCLEOTIDE SEQUENCE [LARGE SCALE GENOMIC DNA]</scope>
    <source>
        <strain evidence="4 5">LHR20</strain>
    </source>
</reference>
<evidence type="ECO:0000313" key="4">
    <source>
        <dbReference type="EMBL" id="PKR81592.1"/>
    </source>
</evidence>
<feature type="transmembrane region" description="Helical" evidence="2">
    <location>
        <begin position="123"/>
        <end position="142"/>
    </location>
</feature>
<feature type="coiled-coil region" evidence="1">
    <location>
        <begin position="149"/>
        <end position="191"/>
    </location>
</feature>
<comment type="caution">
    <text evidence="4">The sequence shown here is derived from an EMBL/GenBank/DDBJ whole genome shotgun (WGS) entry which is preliminary data.</text>
</comment>
<gene>
    <name evidence="4" type="ORF">CW751_03445</name>
</gene>
<keyword evidence="5" id="KW-1185">Reference proteome</keyword>
<dbReference type="Proteomes" id="UP000236654">
    <property type="component" value="Unassembled WGS sequence"/>
</dbReference>
<name>A0A2I0R4S4_9FLAO</name>
<sequence>MTHSKLIYSILAIFIFTVVSAQEQTSITDQFEKVIESSNSYQNFKVIKKTDMNTLQKNVVDSINLLESKINKDKTTIEEQKAAIAERSSTIQSLETELNETRKKVESIEVLGIQTHKTAYNSIMWSIIIVLFLLAVILFLVFKKGNNRTKLAKSKLLETENELQEVRKKALEKEQILRRELQDEINKNSSRRDPN</sequence>
<evidence type="ECO:0000256" key="1">
    <source>
        <dbReference type="SAM" id="Coils"/>
    </source>
</evidence>
<accession>A0A2I0R4S4</accession>
<dbReference type="AlphaFoldDB" id="A0A2I0R4S4"/>
<evidence type="ECO:0000256" key="2">
    <source>
        <dbReference type="SAM" id="Phobius"/>
    </source>
</evidence>
<keyword evidence="2" id="KW-0472">Membrane</keyword>
<feature type="coiled-coil region" evidence="1">
    <location>
        <begin position="63"/>
        <end position="111"/>
    </location>
</feature>
<keyword evidence="2" id="KW-1133">Transmembrane helix</keyword>
<keyword evidence="3" id="KW-0732">Signal</keyword>
<feature type="signal peptide" evidence="3">
    <location>
        <begin position="1"/>
        <end position="21"/>
    </location>
</feature>
<dbReference type="EMBL" id="PJNI01000002">
    <property type="protein sequence ID" value="PKR81592.1"/>
    <property type="molecule type" value="Genomic_DNA"/>
</dbReference>
<proteinExistence type="predicted"/>
<evidence type="ECO:0000313" key="5">
    <source>
        <dbReference type="Proteomes" id="UP000236654"/>
    </source>
</evidence>
<organism evidence="4 5">
    <name type="scientific">Brumimicrobium salinarum</name>
    <dbReference type="NCBI Taxonomy" id="2058658"/>
    <lineage>
        <taxon>Bacteria</taxon>
        <taxon>Pseudomonadati</taxon>
        <taxon>Bacteroidota</taxon>
        <taxon>Flavobacteriia</taxon>
        <taxon>Flavobacteriales</taxon>
        <taxon>Crocinitomicaceae</taxon>
        <taxon>Brumimicrobium</taxon>
    </lineage>
</organism>
<evidence type="ECO:0008006" key="6">
    <source>
        <dbReference type="Google" id="ProtNLM"/>
    </source>
</evidence>
<evidence type="ECO:0000256" key="3">
    <source>
        <dbReference type="SAM" id="SignalP"/>
    </source>
</evidence>
<keyword evidence="2" id="KW-0812">Transmembrane</keyword>
<feature type="chain" id="PRO_5014162581" description="tRNA (Guanine-N1)-methyltransferase" evidence="3">
    <location>
        <begin position="22"/>
        <end position="195"/>
    </location>
</feature>
<keyword evidence="1" id="KW-0175">Coiled coil</keyword>